<accession>A0A0U3CJF7</accession>
<evidence type="ECO:0000313" key="1">
    <source>
        <dbReference type="EMBL" id="ALV08744.1"/>
    </source>
</evidence>
<evidence type="ECO:0000313" key="2">
    <source>
        <dbReference type="Proteomes" id="UP000060699"/>
    </source>
</evidence>
<name>A0A0U3CJF7_9BURK</name>
<gene>
    <name evidence="1" type="ORF">RD2015_4300</name>
</gene>
<proteinExistence type="predicted"/>
<reference evidence="1 2" key="1">
    <citation type="submission" date="2015-12" db="EMBL/GenBank/DDBJ databases">
        <title>Complete genome of Roseateles depolymerans KCTC 42856.</title>
        <authorList>
            <person name="Kim K.M."/>
        </authorList>
    </citation>
    <scope>NUCLEOTIDE SEQUENCE [LARGE SCALE GENOMIC DNA]</scope>
    <source>
        <strain evidence="1 2">KCTC 42856</strain>
    </source>
</reference>
<dbReference type="Proteomes" id="UP000060699">
    <property type="component" value="Chromosome"/>
</dbReference>
<organism evidence="1 2">
    <name type="scientific">Roseateles depolymerans</name>
    <dbReference type="NCBI Taxonomy" id="76731"/>
    <lineage>
        <taxon>Bacteria</taxon>
        <taxon>Pseudomonadati</taxon>
        <taxon>Pseudomonadota</taxon>
        <taxon>Betaproteobacteria</taxon>
        <taxon>Burkholderiales</taxon>
        <taxon>Sphaerotilaceae</taxon>
        <taxon>Roseateles</taxon>
    </lineage>
</organism>
<dbReference type="RefSeq" id="WP_058936645.1">
    <property type="nucleotide sequence ID" value="NZ_CP013729.1"/>
</dbReference>
<dbReference type="AlphaFoldDB" id="A0A0U3CJF7"/>
<protein>
    <submittedName>
        <fullName evidence="1">Uncharacterized protein</fullName>
    </submittedName>
</protein>
<keyword evidence="2" id="KW-1185">Reference proteome</keyword>
<dbReference type="EMBL" id="CP013729">
    <property type="protein sequence ID" value="ALV08744.1"/>
    <property type="molecule type" value="Genomic_DNA"/>
</dbReference>
<dbReference type="STRING" id="76731.RD2015_4300"/>
<sequence length="87" mass="9435">MLIRIHLASLRGLRITSFDQVSVGRAGQRVGDIVFQRPEPSQRRELYVHASAADMAGAAHAIQLALDPDRGANGWIAQDGPEHPLLA</sequence>
<dbReference type="KEGG" id="rdp:RD2015_4300"/>